<dbReference type="Gene3D" id="3.90.70.10">
    <property type="entry name" value="Cysteine proteinases"/>
    <property type="match status" value="1"/>
</dbReference>
<dbReference type="AlphaFoldDB" id="A0A8J3YCT3"/>
<evidence type="ECO:0000259" key="1">
    <source>
        <dbReference type="Pfam" id="PF13529"/>
    </source>
</evidence>
<evidence type="ECO:0000313" key="2">
    <source>
        <dbReference type="EMBL" id="GIJ05544.1"/>
    </source>
</evidence>
<proteinExistence type="predicted"/>
<reference evidence="2" key="1">
    <citation type="submission" date="2021-01" db="EMBL/GenBank/DDBJ databases">
        <title>Whole genome shotgun sequence of Spirilliplanes yamanashiensis NBRC 15828.</title>
        <authorList>
            <person name="Komaki H."/>
            <person name="Tamura T."/>
        </authorList>
    </citation>
    <scope>NUCLEOTIDE SEQUENCE</scope>
    <source>
        <strain evidence="2">NBRC 15828</strain>
    </source>
</reference>
<comment type="caution">
    <text evidence="2">The sequence shown here is derived from an EMBL/GenBank/DDBJ whole genome shotgun (WGS) entry which is preliminary data.</text>
</comment>
<evidence type="ECO:0000313" key="3">
    <source>
        <dbReference type="Proteomes" id="UP000652013"/>
    </source>
</evidence>
<organism evidence="2 3">
    <name type="scientific">Spirilliplanes yamanashiensis</name>
    <dbReference type="NCBI Taxonomy" id="42233"/>
    <lineage>
        <taxon>Bacteria</taxon>
        <taxon>Bacillati</taxon>
        <taxon>Actinomycetota</taxon>
        <taxon>Actinomycetes</taxon>
        <taxon>Micromonosporales</taxon>
        <taxon>Micromonosporaceae</taxon>
        <taxon>Spirilliplanes</taxon>
    </lineage>
</organism>
<gene>
    <name evidence="2" type="ORF">Sya03_48960</name>
</gene>
<accession>A0A8J3YCT3</accession>
<sequence length="313" mass="32347">MSDFDTPDSTAADQVVVADLSGDGVADVSVELLPDGTYHVLADTDGDSLADEEVVVDRAALDAALPGASDALDELGAVETTPVPDPGFDPAVDDGGIAGDPFGDAEHWFQQAQNGFCAPASVAQIVSEYSGVHFPDESAFVQLASEQGLFSVGMDGVPGMTPENTLTLLEQSGVPAGLEVGTTAELVQYLEEGRGVLLFIDSGEVWEGEAVEDNSFDHAVVLTGIDTERGVAILSDPGSPDGNLEEVPLDVFADAWADSQNLMIVCDEPPAGDPGQETVAAAGEGAPSQIERATSVVIREPWALLPVTLPARS</sequence>
<dbReference type="EMBL" id="BOOY01000034">
    <property type="protein sequence ID" value="GIJ05544.1"/>
    <property type="molecule type" value="Genomic_DNA"/>
</dbReference>
<protein>
    <recommendedName>
        <fullName evidence="1">Peptidase C39-like domain-containing protein</fullName>
    </recommendedName>
</protein>
<dbReference type="RefSeq" id="WP_203940753.1">
    <property type="nucleotide sequence ID" value="NZ_BAAAGJ010000005.1"/>
</dbReference>
<keyword evidence="3" id="KW-1185">Reference proteome</keyword>
<name>A0A8J3YCT3_9ACTN</name>
<dbReference type="Proteomes" id="UP000652013">
    <property type="component" value="Unassembled WGS sequence"/>
</dbReference>
<feature type="domain" description="Peptidase C39-like" evidence="1">
    <location>
        <begin position="109"/>
        <end position="237"/>
    </location>
</feature>
<dbReference type="Pfam" id="PF13529">
    <property type="entry name" value="Peptidase_C39_2"/>
    <property type="match status" value="1"/>
</dbReference>
<dbReference type="InterPro" id="IPR039564">
    <property type="entry name" value="Peptidase_C39-like"/>
</dbReference>